<dbReference type="InterPro" id="IPR006311">
    <property type="entry name" value="TAT_signal"/>
</dbReference>
<feature type="domain" description="DUF6916" evidence="1">
    <location>
        <begin position="51"/>
        <end position="134"/>
    </location>
</feature>
<sequence length="143" mass="15100">MQITSRSSRRGFVIGGAAAAASLGPMAIAKLGKPSSSGTLPLVGKAPPSEVAEWESLAGARFLLAGTAVAKLVAVERPAPDPRRPAELARFQPFTVWFETDARLAPAGQQTYRVGHPTRGSIDLFLGRGEDRQGKAVLYALFN</sequence>
<protein>
    <recommendedName>
        <fullName evidence="1">DUF6916 domain-containing protein</fullName>
    </recommendedName>
</protein>
<dbReference type="InterPro" id="IPR054209">
    <property type="entry name" value="DUF6916"/>
</dbReference>
<dbReference type="EMBL" id="JALMLT010000002">
    <property type="protein sequence ID" value="MDT8758920.1"/>
    <property type="molecule type" value="Genomic_DNA"/>
</dbReference>
<dbReference type="Pfam" id="PF21880">
    <property type="entry name" value="DUF6916"/>
    <property type="match status" value="1"/>
</dbReference>
<proteinExistence type="predicted"/>
<accession>A0ABU3N2Z9</accession>
<dbReference type="PROSITE" id="PS51318">
    <property type="entry name" value="TAT"/>
    <property type="match status" value="1"/>
</dbReference>
<evidence type="ECO:0000313" key="2">
    <source>
        <dbReference type="EMBL" id="MDT8758920.1"/>
    </source>
</evidence>
<reference evidence="2" key="1">
    <citation type="submission" date="2022-04" db="EMBL/GenBank/DDBJ databases">
        <title>Tomato heritable bacteria conferring resistance against bacterial wilt.</title>
        <authorList>
            <person name="Yin J."/>
        </authorList>
    </citation>
    <scope>NUCLEOTIDE SEQUENCE</scope>
    <source>
        <strain evidence="2">Cra20</strain>
    </source>
</reference>
<name>A0ABU3N2Z9_9SPHN</name>
<gene>
    <name evidence="2" type="ORF">MZO42_09450</name>
</gene>
<organism evidence="2">
    <name type="scientific">Sphingomonas psychrotolerans</name>
    <dbReference type="NCBI Taxonomy" id="1327635"/>
    <lineage>
        <taxon>Bacteria</taxon>
        <taxon>Pseudomonadati</taxon>
        <taxon>Pseudomonadota</taxon>
        <taxon>Alphaproteobacteria</taxon>
        <taxon>Sphingomonadales</taxon>
        <taxon>Sphingomonadaceae</taxon>
        <taxon>Sphingomonas</taxon>
    </lineage>
</organism>
<evidence type="ECO:0000259" key="1">
    <source>
        <dbReference type="Pfam" id="PF21880"/>
    </source>
</evidence>
<comment type="caution">
    <text evidence="2">The sequence shown here is derived from an EMBL/GenBank/DDBJ whole genome shotgun (WGS) entry which is preliminary data.</text>
</comment>